<feature type="transmembrane region" description="Helical" evidence="1">
    <location>
        <begin position="312"/>
        <end position="333"/>
    </location>
</feature>
<keyword evidence="1" id="KW-1133">Transmembrane helix</keyword>
<protein>
    <submittedName>
        <fullName evidence="2">Uncharacterized protein</fullName>
    </submittedName>
</protein>
<feature type="transmembrane region" description="Helical" evidence="1">
    <location>
        <begin position="280"/>
        <end position="300"/>
    </location>
</feature>
<name>A0AAD7EVT6_9AGAR</name>
<comment type="caution">
    <text evidence="2">The sequence shown here is derived from an EMBL/GenBank/DDBJ whole genome shotgun (WGS) entry which is preliminary data.</text>
</comment>
<accession>A0AAD7EVT6</accession>
<evidence type="ECO:0000313" key="2">
    <source>
        <dbReference type="EMBL" id="KAJ7352051.1"/>
    </source>
</evidence>
<feature type="transmembrane region" description="Helical" evidence="1">
    <location>
        <begin position="202"/>
        <end position="222"/>
    </location>
</feature>
<gene>
    <name evidence="2" type="ORF">DFH08DRAFT_857830</name>
</gene>
<dbReference type="EMBL" id="JARIHO010000012">
    <property type="protein sequence ID" value="KAJ7352051.1"/>
    <property type="molecule type" value="Genomic_DNA"/>
</dbReference>
<keyword evidence="1" id="KW-0472">Membrane</keyword>
<dbReference type="Proteomes" id="UP001218218">
    <property type="component" value="Unassembled WGS sequence"/>
</dbReference>
<feature type="transmembrane region" description="Helical" evidence="1">
    <location>
        <begin position="90"/>
        <end position="111"/>
    </location>
</feature>
<feature type="transmembrane region" description="Helical" evidence="1">
    <location>
        <begin position="117"/>
        <end position="137"/>
    </location>
</feature>
<organism evidence="2 3">
    <name type="scientific">Mycena albidolilacea</name>
    <dbReference type="NCBI Taxonomy" id="1033008"/>
    <lineage>
        <taxon>Eukaryota</taxon>
        <taxon>Fungi</taxon>
        <taxon>Dikarya</taxon>
        <taxon>Basidiomycota</taxon>
        <taxon>Agaricomycotina</taxon>
        <taxon>Agaricomycetes</taxon>
        <taxon>Agaricomycetidae</taxon>
        <taxon>Agaricales</taxon>
        <taxon>Marasmiineae</taxon>
        <taxon>Mycenaceae</taxon>
        <taxon>Mycena</taxon>
    </lineage>
</organism>
<dbReference type="AlphaFoldDB" id="A0AAD7EVT6"/>
<feature type="transmembrane region" description="Helical" evidence="1">
    <location>
        <begin position="242"/>
        <end position="260"/>
    </location>
</feature>
<proteinExistence type="predicted"/>
<keyword evidence="1" id="KW-0812">Transmembrane</keyword>
<reference evidence="2" key="1">
    <citation type="submission" date="2023-03" db="EMBL/GenBank/DDBJ databases">
        <title>Massive genome expansion in bonnet fungi (Mycena s.s.) driven by repeated elements and novel gene families across ecological guilds.</title>
        <authorList>
            <consortium name="Lawrence Berkeley National Laboratory"/>
            <person name="Harder C.B."/>
            <person name="Miyauchi S."/>
            <person name="Viragh M."/>
            <person name="Kuo A."/>
            <person name="Thoen E."/>
            <person name="Andreopoulos B."/>
            <person name="Lu D."/>
            <person name="Skrede I."/>
            <person name="Drula E."/>
            <person name="Henrissat B."/>
            <person name="Morin E."/>
            <person name="Kohler A."/>
            <person name="Barry K."/>
            <person name="LaButti K."/>
            <person name="Morin E."/>
            <person name="Salamov A."/>
            <person name="Lipzen A."/>
            <person name="Mereny Z."/>
            <person name="Hegedus B."/>
            <person name="Baldrian P."/>
            <person name="Stursova M."/>
            <person name="Weitz H."/>
            <person name="Taylor A."/>
            <person name="Grigoriev I.V."/>
            <person name="Nagy L.G."/>
            <person name="Martin F."/>
            <person name="Kauserud H."/>
        </authorList>
    </citation>
    <scope>NUCLEOTIDE SEQUENCE</scope>
    <source>
        <strain evidence="2">CBHHK002</strain>
    </source>
</reference>
<keyword evidence="3" id="KW-1185">Reference proteome</keyword>
<evidence type="ECO:0000313" key="3">
    <source>
        <dbReference type="Proteomes" id="UP001218218"/>
    </source>
</evidence>
<evidence type="ECO:0000256" key="1">
    <source>
        <dbReference type="SAM" id="Phobius"/>
    </source>
</evidence>
<sequence length="398" mass="43808">MSCLIAVLIERPNRDAVPIIPVAVRYLSLLRVVDGTTPGMLGFNSLFTQRRSQFDADSSFCTMNYTIDTDKFAEYWTFDRSLVYGPSVEVLFYGILLVLFCIAAHALYHWTSGARKSLVIATSAMAVFATLQVVIHVQDTVLGLKIIRFSTEGEVWPALPVLGTTNLYGQLISAKDFILVTNKIVTDGLFIYRCFLVWGRRIGVVILPMFMLLATTVLGYLTAYESESESPYFIDDRVAFEMGLVTNIVLMILTAGRIWWIRRDARIVLGSAHVRKYDTAIAIILESGAIYCASIIVYLISDTLSSADGLLAFAIVQSAFPQVMNIAPMLIVVRVGLQGRSVEDSITQRRRTSPGERVEAPGMLESGGGSLSFVIDIGVAHDFAGGAGNLMRDLEKEA</sequence>